<evidence type="ECO:0000313" key="4">
    <source>
        <dbReference type="EMBL" id="KAG6394851.1"/>
    </source>
</evidence>
<dbReference type="Gene3D" id="6.10.250.3250">
    <property type="match status" value="1"/>
</dbReference>
<dbReference type="GO" id="GO:0006412">
    <property type="term" value="P:translation"/>
    <property type="evidence" value="ECO:0007669"/>
    <property type="project" value="InterPro"/>
</dbReference>
<dbReference type="GO" id="GO:0017148">
    <property type="term" value="P:negative regulation of translation"/>
    <property type="evidence" value="ECO:0007669"/>
    <property type="project" value="TreeGrafter"/>
</dbReference>
<organism evidence="4">
    <name type="scientific">Salvia splendens</name>
    <name type="common">Scarlet sage</name>
    <dbReference type="NCBI Taxonomy" id="180675"/>
    <lineage>
        <taxon>Eukaryota</taxon>
        <taxon>Viridiplantae</taxon>
        <taxon>Streptophyta</taxon>
        <taxon>Embryophyta</taxon>
        <taxon>Tracheophyta</taxon>
        <taxon>Spermatophyta</taxon>
        <taxon>Magnoliopsida</taxon>
        <taxon>eudicotyledons</taxon>
        <taxon>Gunneridae</taxon>
        <taxon>Pentapetalae</taxon>
        <taxon>asterids</taxon>
        <taxon>lamiids</taxon>
        <taxon>Lamiales</taxon>
        <taxon>Lamiaceae</taxon>
        <taxon>Nepetoideae</taxon>
        <taxon>Mentheae</taxon>
        <taxon>Salviinae</taxon>
        <taxon>Salvia</taxon>
        <taxon>Salvia subgen. Calosphace</taxon>
        <taxon>core Calosphace</taxon>
    </lineage>
</organism>
<evidence type="ECO:0000256" key="2">
    <source>
        <dbReference type="ARBA" id="ARBA00022980"/>
    </source>
</evidence>
<dbReference type="InterPro" id="IPR036899">
    <property type="entry name" value="Ribosomal_uL13_sf"/>
</dbReference>
<evidence type="ECO:0000313" key="5">
    <source>
        <dbReference type="Proteomes" id="UP000298416"/>
    </source>
</evidence>
<reference evidence="4" key="1">
    <citation type="submission" date="2018-01" db="EMBL/GenBank/DDBJ databases">
        <authorList>
            <person name="Mao J.F."/>
        </authorList>
    </citation>
    <scope>NUCLEOTIDE SEQUENCE</scope>
    <source>
        <strain evidence="4">Huo1</strain>
        <tissue evidence="4">Leaf</tissue>
    </source>
</reference>
<proteinExistence type="inferred from homology"/>
<dbReference type="Gene3D" id="3.90.1180.10">
    <property type="entry name" value="Ribosomal protein L13"/>
    <property type="match status" value="1"/>
</dbReference>
<evidence type="ECO:0000256" key="3">
    <source>
        <dbReference type="ARBA" id="ARBA00023274"/>
    </source>
</evidence>
<dbReference type="Proteomes" id="UP000298416">
    <property type="component" value="Unassembled WGS sequence"/>
</dbReference>
<dbReference type="InterPro" id="IPR005822">
    <property type="entry name" value="Ribosomal_uL13"/>
</dbReference>
<dbReference type="PANTHER" id="PTHR11545:SF39">
    <property type="entry name" value="LARGE RIBOSOMAL SUBUNIT PROTEIN UL13X-RELATED"/>
    <property type="match status" value="1"/>
</dbReference>
<dbReference type="PANTHER" id="PTHR11545">
    <property type="entry name" value="RIBOSOMAL PROTEIN L13"/>
    <property type="match status" value="1"/>
</dbReference>
<dbReference type="GO" id="GO:0003729">
    <property type="term" value="F:mRNA binding"/>
    <property type="evidence" value="ECO:0007669"/>
    <property type="project" value="TreeGrafter"/>
</dbReference>
<dbReference type="GO" id="GO:0022625">
    <property type="term" value="C:cytosolic large ribosomal subunit"/>
    <property type="evidence" value="ECO:0007669"/>
    <property type="project" value="TreeGrafter"/>
</dbReference>
<gene>
    <name evidence="4" type="ORF">SASPL_145441</name>
</gene>
<comment type="similarity">
    <text evidence="1">Belongs to the universal ribosomal protein uL13 family.</text>
</comment>
<name>A0A8X8WHM2_SALSN</name>
<comment type="caution">
    <text evidence="4">The sequence shown here is derived from an EMBL/GenBank/DDBJ whole genome shotgun (WGS) entry which is preliminary data.</text>
</comment>
<dbReference type="SUPFAM" id="SSF52161">
    <property type="entry name" value="Ribosomal protein L13"/>
    <property type="match status" value="1"/>
</dbReference>
<dbReference type="GO" id="GO:0003735">
    <property type="term" value="F:structural constituent of ribosome"/>
    <property type="evidence" value="ECO:0007669"/>
    <property type="project" value="InterPro"/>
</dbReference>
<sequence>MIPHKTKRGEAALARLKVYEGVPPPYDKIKRMVIPDALKVLRLQAGHKYCLLGRLSSEVGWNHYDTIRELEKKRKDRAQVTYEKRKQLNKLRAKAEKVAIEKLGSQLDVIAPIKY</sequence>
<keyword evidence="2" id="KW-0689">Ribosomal protein</keyword>
<accession>A0A8X8WHM2</accession>
<dbReference type="AlphaFoldDB" id="A0A8X8WHM2"/>
<reference evidence="4" key="2">
    <citation type="submission" date="2020-08" db="EMBL/GenBank/DDBJ databases">
        <title>Plant Genome Project.</title>
        <authorList>
            <person name="Zhang R.-G."/>
        </authorList>
    </citation>
    <scope>NUCLEOTIDE SEQUENCE</scope>
    <source>
        <strain evidence="4">Huo1</strain>
        <tissue evidence="4">Leaf</tissue>
    </source>
</reference>
<evidence type="ECO:0000256" key="1">
    <source>
        <dbReference type="ARBA" id="ARBA00006227"/>
    </source>
</evidence>
<protein>
    <recommendedName>
        <fullName evidence="6">Large subunit ribosomal protein L13Ae</fullName>
    </recommendedName>
</protein>
<evidence type="ECO:0008006" key="6">
    <source>
        <dbReference type="Google" id="ProtNLM"/>
    </source>
</evidence>
<dbReference type="EMBL" id="PNBA02000017">
    <property type="protein sequence ID" value="KAG6394851.1"/>
    <property type="molecule type" value="Genomic_DNA"/>
</dbReference>
<dbReference type="FunFam" id="6.10.250.3250:FF:000001">
    <property type="entry name" value="60S ribosomal protein L13a"/>
    <property type="match status" value="1"/>
</dbReference>
<keyword evidence="3" id="KW-0687">Ribonucleoprotein</keyword>
<keyword evidence="5" id="KW-1185">Reference proteome</keyword>